<evidence type="ECO:0000313" key="2">
    <source>
        <dbReference type="EMBL" id="CAA9483447.1"/>
    </source>
</evidence>
<protein>
    <submittedName>
        <fullName evidence="2">Uncharacterized protein</fullName>
    </submittedName>
</protein>
<sequence length="118" mass="12700">CPSALSPTTTSRSAPPTRWPATARTRSSSSTSASPMRWRPAASPGPGTSSSSASRRAPRRSIPPGRWCSTAVWARARRWPPRRSAVPVMTLGRWPAGSTNGCARRCRSSPRTGRSLRT</sequence>
<evidence type="ECO:0000256" key="1">
    <source>
        <dbReference type="SAM" id="MobiDB-lite"/>
    </source>
</evidence>
<feature type="non-terminal residue" evidence="2">
    <location>
        <position position="1"/>
    </location>
</feature>
<organism evidence="2">
    <name type="scientific">uncultured Solirubrobacteraceae bacterium</name>
    <dbReference type="NCBI Taxonomy" id="1162706"/>
    <lineage>
        <taxon>Bacteria</taxon>
        <taxon>Bacillati</taxon>
        <taxon>Actinomycetota</taxon>
        <taxon>Thermoleophilia</taxon>
        <taxon>Solirubrobacterales</taxon>
        <taxon>Solirubrobacteraceae</taxon>
        <taxon>environmental samples</taxon>
    </lineage>
</organism>
<dbReference type="EMBL" id="CADCVP010000108">
    <property type="protein sequence ID" value="CAA9483447.1"/>
    <property type="molecule type" value="Genomic_DNA"/>
</dbReference>
<name>A0A6J4RX09_9ACTN</name>
<dbReference type="AlphaFoldDB" id="A0A6J4RX09"/>
<feature type="non-terminal residue" evidence="2">
    <location>
        <position position="118"/>
    </location>
</feature>
<accession>A0A6J4RX09</accession>
<reference evidence="2" key="1">
    <citation type="submission" date="2020-02" db="EMBL/GenBank/DDBJ databases">
        <authorList>
            <person name="Meier V. D."/>
        </authorList>
    </citation>
    <scope>NUCLEOTIDE SEQUENCE</scope>
    <source>
        <strain evidence="2">AVDCRST_MAG69</strain>
    </source>
</reference>
<proteinExistence type="predicted"/>
<feature type="region of interest" description="Disordered" evidence="1">
    <location>
        <begin position="93"/>
        <end position="118"/>
    </location>
</feature>
<feature type="region of interest" description="Disordered" evidence="1">
    <location>
        <begin position="1"/>
        <end position="67"/>
    </location>
</feature>
<gene>
    <name evidence="2" type="ORF">AVDCRST_MAG69-917</name>
</gene>
<feature type="compositionally biased region" description="Basic residues" evidence="1">
    <location>
        <begin position="104"/>
        <end position="118"/>
    </location>
</feature>